<feature type="domain" description="G-protein coupled receptors family 1 profile" evidence="11">
    <location>
        <begin position="36"/>
        <end position="244"/>
    </location>
</feature>
<evidence type="ECO:0000256" key="9">
    <source>
        <dbReference type="RuleBase" id="RU000688"/>
    </source>
</evidence>
<evidence type="ECO:0000256" key="3">
    <source>
        <dbReference type="ARBA" id="ARBA00022989"/>
    </source>
</evidence>
<feature type="transmembrane region" description="Helical" evidence="10">
    <location>
        <begin position="228"/>
        <end position="247"/>
    </location>
</feature>
<dbReference type="OMA" id="CKVECND"/>
<feature type="transmembrane region" description="Helical" evidence="10">
    <location>
        <begin position="55"/>
        <end position="75"/>
    </location>
</feature>
<sequence>MYNQSFQESNMRDHNFNVTVYAHVGQLIVASIGLPLTVIAIFAVYLLIKKDHVTPVYIINLLLSDLIQLCCMIAENLVHGNVVVHYTYFYGLMVSIGFMVCISLERYLAVARPLWYRFRRNIKTSLVVCIVIWMLPMFFILSILLKLGFQVIGFFCAVFFLLPLPLLTFFLVGTVKALSAAHGVSAEEKRRIVAILVVVLLTYTVLFFPSIIWFLVKEIRHMDVFNNITFILQTFSPLADLTMYLFLRKSAVDKLLISICCCKMHDEQQMGNTSTGSPGVSTEQVA</sequence>
<keyword evidence="3 10" id="KW-1133">Transmembrane helix</keyword>
<keyword evidence="2 9" id="KW-0812">Transmembrane</keyword>
<comment type="similarity">
    <text evidence="9">Belongs to the G-protein coupled receptor 1 family.</text>
</comment>
<evidence type="ECO:0000259" key="11">
    <source>
        <dbReference type="PROSITE" id="PS50262"/>
    </source>
</evidence>
<protein>
    <submittedName>
        <fullName evidence="12">Ovarian cancer G-protein coupled receptor 1-like</fullName>
    </submittedName>
</protein>
<dbReference type="GO" id="GO:0007200">
    <property type="term" value="P:phospholipase C-activating G protein-coupled receptor signaling pathway"/>
    <property type="evidence" value="ECO:0007669"/>
    <property type="project" value="TreeGrafter"/>
</dbReference>
<feature type="transmembrane region" description="Helical" evidence="10">
    <location>
        <begin position="192"/>
        <end position="216"/>
    </location>
</feature>
<evidence type="ECO:0000256" key="7">
    <source>
        <dbReference type="ARBA" id="ARBA00023180"/>
    </source>
</evidence>
<reference evidence="12" key="3">
    <citation type="submission" date="2025-09" db="UniProtKB">
        <authorList>
            <consortium name="Ensembl"/>
        </authorList>
    </citation>
    <scope>IDENTIFICATION</scope>
    <source>
        <strain evidence="12">Guanapo</strain>
    </source>
</reference>
<dbReference type="PRINTS" id="PR00237">
    <property type="entry name" value="GPCRRHODOPSN"/>
</dbReference>
<name>A0A3P9MVH3_POERE</name>
<organism evidence="12 13">
    <name type="scientific">Poecilia reticulata</name>
    <name type="common">Guppy</name>
    <name type="synonym">Acanthophacelus reticulatus</name>
    <dbReference type="NCBI Taxonomy" id="8081"/>
    <lineage>
        <taxon>Eukaryota</taxon>
        <taxon>Metazoa</taxon>
        <taxon>Chordata</taxon>
        <taxon>Craniata</taxon>
        <taxon>Vertebrata</taxon>
        <taxon>Euteleostomi</taxon>
        <taxon>Actinopterygii</taxon>
        <taxon>Neopterygii</taxon>
        <taxon>Teleostei</taxon>
        <taxon>Neoteleostei</taxon>
        <taxon>Acanthomorphata</taxon>
        <taxon>Ovalentaria</taxon>
        <taxon>Atherinomorphae</taxon>
        <taxon>Cyprinodontiformes</taxon>
        <taxon>Poeciliidae</taxon>
        <taxon>Poeciliinae</taxon>
        <taxon>Poecilia</taxon>
    </lineage>
</organism>
<dbReference type="Pfam" id="PF00001">
    <property type="entry name" value="7tm_1"/>
    <property type="match status" value="1"/>
</dbReference>
<dbReference type="InterPro" id="IPR017452">
    <property type="entry name" value="GPCR_Rhodpsn_7TM"/>
</dbReference>
<keyword evidence="7" id="KW-0325">Glycoprotein</keyword>
<feature type="transmembrane region" description="Helical" evidence="10">
    <location>
        <begin position="151"/>
        <end position="172"/>
    </location>
</feature>
<reference evidence="13" key="1">
    <citation type="submission" date="2013-11" db="EMBL/GenBank/DDBJ databases">
        <title>The genomic landscape of the Guanapo guppy.</title>
        <authorList>
            <person name="Kuenstner A."/>
            <person name="Dreyer C."/>
        </authorList>
    </citation>
    <scope>NUCLEOTIDE SEQUENCE</scope>
    <source>
        <strain evidence="13">Guanapo</strain>
    </source>
</reference>
<dbReference type="Proteomes" id="UP000242638">
    <property type="component" value="Unassembled WGS sequence"/>
</dbReference>
<dbReference type="GO" id="GO:0035025">
    <property type="term" value="P:positive regulation of Rho protein signal transduction"/>
    <property type="evidence" value="ECO:0007669"/>
    <property type="project" value="TreeGrafter"/>
</dbReference>
<keyword evidence="4 9" id="KW-0297">G-protein coupled receptor</keyword>
<evidence type="ECO:0000256" key="10">
    <source>
        <dbReference type="SAM" id="Phobius"/>
    </source>
</evidence>
<keyword evidence="8 9" id="KW-0807">Transducer</keyword>
<dbReference type="Ensembl" id="ENSPRET00000001383.1">
    <property type="protein sequence ID" value="ENSPREP00000001342.1"/>
    <property type="gene ID" value="ENSPREG00000000996.1"/>
</dbReference>
<proteinExistence type="inferred from homology"/>
<evidence type="ECO:0000313" key="12">
    <source>
        <dbReference type="Ensembl" id="ENSPREP00000001342.1"/>
    </source>
</evidence>
<evidence type="ECO:0000256" key="4">
    <source>
        <dbReference type="ARBA" id="ARBA00023040"/>
    </source>
</evidence>
<keyword evidence="13" id="KW-1185">Reference proteome</keyword>
<evidence type="ECO:0000256" key="1">
    <source>
        <dbReference type="ARBA" id="ARBA00004141"/>
    </source>
</evidence>
<accession>A0A3P9MVH3</accession>
<dbReference type="PROSITE" id="PS00237">
    <property type="entry name" value="G_PROTEIN_RECEP_F1_1"/>
    <property type="match status" value="1"/>
</dbReference>
<evidence type="ECO:0000313" key="13">
    <source>
        <dbReference type="Proteomes" id="UP000242638"/>
    </source>
</evidence>
<dbReference type="GO" id="GO:0004930">
    <property type="term" value="F:G protein-coupled receptor activity"/>
    <property type="evidence" value="ECO:0007669"/>
    <property type="project" value="UniProtKB-KW"/>
</dbReference>
<feature type="transmembrane region" description="Helical" evidence="10">
    <location>
        <begin position="87"/>
        <end position="104"/>
    </location>
</feature>
<dbReference type="GeneTree" id="ENSGT00940000164014"/>
<feature type="transmembrane region" description="Helical" evidence="10">
    <location>
        <begin position="125"/>
        <end position="145"/>
    </location>
</feature>
<evidence type="ECO:0000256" key="5">
    <source>
        <dbReference type="ARBA" id="ARBA00023136"/>
    </source>
</evidence>
<dbReference type="Gene3D" id="1.20.1070.10">
    <property type="entry name" value="Rhodopsin 7-helix transmembrane proteins"/>
    <property type="match status" value="1"/>
</dbReference>
<keyword evidence="5 10" id="KW-0472">Membrane</keyword>
<dbReference type="SUPFAM" id="SSF81321">
    <property type="entry name" value="Family A G protein-coupled receptor-like"/>
    <property type="match status" value="1"/>
</dbReference>
<dbReference type="InterPro" id="IPR000276">
    <property type="entry name" value="GPCR_Rhodpsn"/>
</dbReference>
<dbReference type="PANTHER" id="PTHR24232">
    <property type="entry name" value="G-PROTEIN COUPLED RECEPTOR"/>
    <property type="match status" value="1"/>
</dbReference>
<reference evidence="12" key="2">
    <citation type="submission" date="2025-08" db="UniProtKB">
        <authorList>
            <consortium name="Ensembl"/>
        </authorList>
    </citation>
    <scope>IDENTIFICATION</scope>
    <source>
        <strain evidence="12">Guanapo</strain>
    </source>
</reference>
<dbReference type="PROSITE" id="PS50262">
    <property type="entry name" value="G_PROTEIN_RECEP_F1_2"/>
    <property type="match status" value="1"/>
</dbReference>
<feature type="transmembrane region" description="Helical" evidence="10">
    <location>
        <begin position="20"/>
        <end position="48"/>
    </location>
</feature>
<evidence type="ECO:0000256" key="8">
    <source>
        <dbReference type="ARBA" id="ARBA00023224"/>
    </source>
</evidence>
<comment type="subcellular location">
    <subcellularLocation>
        <location evidence="1">Membrane</location>
        <topology evidence="1">Multi-pass membrane protein</topology>
    </subcellularLocation>
</comment>
<dbReference type="GO" id="GO:0005886">
    <property type="term" value="C:plasma membrane"/>
    <property type="evidence" value="ECO:0007669"/>
    <property type="project" value="TreeGrafter"/>
</dbReference>
<dbReference type="AlphaFoldDB" id="A0A3P9MVH3"/>
<evidence type="ECO:0000256" key="6">
    <source>
        <dbReference type="ARBA" id="ARBA00023170"/>
    </source>
</evidence>
<dbReference type="PANTHER" id="PTHR24232:SF85">
    <property type="entry name" value="G-PROTEIN COUPLED RECEPTOR 4"/>
    <property type="match status" value="1"/>
</dbReference>
<keyword evidence="6 9" id="KW-0675">Receptor</keyword>
<evidence type="ECO:0000256" key="2">
    <source>
        <dbReference type="ARBA" id="ARBA00022692"/>
    </source>
</evidence>